<organism evidence="6 7">
    <name type="scientific">Salegentibacter echinorum</name>
    <dbReference type="NCBI Taxonomy" id="1073325"/>
    <lineage>
        <taxon>Bacteria</taxon>
        <taxon>Pseudomonadati</taxon>
        <taxon>Bacteroidota</taxon>
        <taxon>Flavobacteriia</taxon>
        <taxon>Flavobacteriales</taxon>
        <taxon>Flavobacteriaceae</taxon>
        <taxon>Salegentibacter</taxon>
    </lineage>
</organism>
<dbReference type="AlphaFoldDB" id="A0A1M5JLI8"/>
<keyword evidence="4" id="KW-0694">RNA-binding</keyword>
<dbReference type="STRING" id="1073325.SAMN05444483_11159"/>
<dbReference type="GO" id="GO:0006412">
    <property type="term" value="P:translation"/>
    <property type="evidence" value="ECO:0007669"/>
    <property type="project" value="UniProtKB-UniRule"/>
</dbReference>
<keyword evidence="3 4" id="KW-0687">Ribonucleoprotein</keyword>
<evidence type="ECO:0000256" key="4">
    <source>
        <dbReference type="HAMAP-Rule" id="MF_00270"/>
    </source>
</evidence>
<dbReference type="PANTHER" id="PTHR13479">
    <property type="entry name" value="30S RIBOSOMAL PROTEIN S18"/>
    <property type="match status" value="1"/>
</dbReference>
<dbReference type="InterPro" id="IPR001648">
    <property type="entry name" value="Ribosomal_bS18"/>
</dbReference>
<dbReference type="HAMAP" id="MF_00270">
    <property type="entry name" value="Ribosomal_bS18"/>
    <property type="match status" value="1"/>
</dbReference>
<proteinExistence type="inferred from homology"/>
<evidence type="ECO:0000313" key="7">
    <source>
        <dbReference type="Proteomes" id="UP000183945"/>
    </source>
</evidence>
<dbReference type="NCBIfam" id="TIGR00165">
    <property type="entry name" value="S18"/>
    <property type="match status" value="1"/>
</dbReference>
<evidence type="ECO:0000256" key="2">
    <source>
        <dbReference type="ARBA" id="ARBA00022980"/>
    </source>
</evidence>
<evidence type="ECO:0000256" key="1">
    <source>
        <dbReference type="ARBA" id="ARBA00005589"/>
    </source>
</evidence>
<comment type="similarity">
    <text evidence="1 4 5">Belongs to the bacterial ribosomal protein bS18 family.</text>
</comment>
<accession>A0A1M5JLI8</accession>
<dbReference type="Gene3D" id="4.10.640.10">
    <property type="entry name" value="Ribosomal protein S18"/>
    <property type="match status" value="1"/>
</dbReference>
<sequence length="99" mass="11444">MASSIEQQAKGKKDGEIRYLTPLNIETAKRRKYCRFKRSGIKYIDYKDPDFLMGLVNEQGKLLPRRLTGTSLKYQRKVAVAVKRARHLALMPYVGDLLK</sequence>
<dbReference type="PANTHER" id="PTHR13479:SF40">
    <property type="entry name" value="SMALL RIBOSOMAL SUBUNIT PROTEIN BS18M"/>
    <property type="match status" value="1"/>
</dbReference>
<evidence type="ECO:0000256" key="5">
    <source>
        <dbReference type="RuleBase" id="RU003910"/>
    </source>
</evidence>
<dbReference type="SUPFAM" id="SSF46911">
    <property type="entry name" value="Ribosomal protein S18"/>
    <property type="match status" value="1"/>
</dbReference>
<keyword evidence="7" id="KW-1185">Reference proteome</keyword>
<gene>
    <name evidence="4" type="primary">rpsR</name>
    <name evidence="6" type="ORF">SAMN05444483_11159</name>
</gene>
<dbReference type="InterPro" id="IPR036870">
    <property type="entry name" value="Ribosomal_bS18_sf"/>
</dbReference>
<dbReference type="GO" id="GO:0070181">
    <property type="term" value="F:small ribosomal subunit rRNA binding"/>
    <property type="evidence" value="ECO:0007669"/>
    <property type="project" value="TreeGrafter"/>
</dbReference>
<evidence type="ECO:0000256" key="3">
    <source>
        <dbReference type="ARBA" id="ARBA00023274"/>
    </source>
</evidence>
<dbReference type="PRINTS" id="PR00974">
    <property type="entry name" value="RIBOSOMALS18"/>
</dbReference>
<comment type="function">
    <text evidence="4">Binds as a heterodimer with protein bS6 to the central domain of the 16S rRNA, where it helps stabilize the platform of the 30S subunit.</text>
</comment>
<dbReference type="GO" id="GO:0022627">
    <property type="term" value="C:cytosolic small ribosomal subunit"/>
    <property type="evidence" value="ECO:0007669"/>
    <property type="project" value="TreeGrafter"/>
</dbReference>
<name>A0A1M5JLI8_SALEC</name>
<dbReference type="Pfam" id="PF01084">
    <property type="entry name" value="Ribosomal_S18"/>
    <property type="match status" value="1"/>
</dbReference>
<reference evidence="7" key="1">
    <citation type="submission" date="2016-11" db="EMBL/GenBank/DDBJ databases">
        <authorList>
            <person name="Varghese N."/>
            <person name="Submissions S."/>
        </authorList>
    </citation>
    <scope>NUCLEOTIDE SEQUENCE [LARGE SCALE GENOMIC DNA]</scope>
    <source>
        <strain evidence="7">DSM 24579</strain>
    </source>
</reference>
<dbReference type="EMBL" id="FQVT01000011">
    <property type="protein sequence ID" value="SHG41130.1"/>
    <property type="molecule type" value="Genomic_DNA"/>
</dbReference>
<dbReference type="Proteomes" id="UP000183945">
    <property type="component" value="Unassembled WGS sequence"/>
</dbReference>
<dbReference type="GO" id="GO:0003735">
    <property type="term" value="F:structural constituent of ribosome"/>
    <property type="evidence" value="ECO:0007669"/>
    <property type="project" value="InterPro"/>
</dbReference>
<keyword evidence="2 4" id="KW-0689">Ribosomal protein</keyword>
<protein>
    <recommendedName>
        <fullName evidence="4">Small ribosomal subunit protein bS18</fullName>
    </recommendedName>
</protein>
<dbReference type="RefSeq" id="WP_072880713.1">
    <property type="nucleotide sequence ID" value="NZ_FQVT01000011.1"/>
</dbReference>
<comment type="subunit">
    <text evidence="4">Part of the 30S ribosomal subunit. Forms a tight heterodimer with protein bS6.</text>
</comment>
<keyword evidence="4" id="KW-0699">rRNA-binding</keyword>
<dbReference type="OrthoDB" id="9812008at2"/>
<evidence type="ECO:0000313" key="6">
    <source>
        <dbReference type="EMBL" id="SHG41130.1"/>
    </source>
</evidence>